<accession>A0A7R7X9W2</accession>
<reference evidence="1" key="2">
    <citation type="submission" date="2021-02" db="EMBL/GenBank/DDBJ databases">
        <title>Aspergillus puulaauensis MK2 genome sequence.</title>
        <authorList>
            <person name="Futagami T."/>
            <person name="Mori K."/>
            <person name="Kadooka C."/>
            <person name="Tanaka T."/>
        </authorList>
    </citation>
    <scope>NUCLEOTIDE SEQUENCE</scope>
    <source>
        <strain evidence="1">MK2</strain>
    </source>
</reference>
<dbReference type="Proteomes" id="UP000654913">
    <property type="component" value="Chromosome 1"/>
</dbReference>
<dbReference type="KEGG" id="apuu:APUU_10188S"/>
<dbReference type="RefSeq" id="XP_041549554.1">
    <property type="nucleotide sequence ID" value="XM_041698018.1"/>
</dbReference>
<dbReference type="AlphaFoldDB" id="A0A7R7X9W2"/>
<proteinExistence type="predicted"/>
<organism evidence="1 2">
    <name type="scientific">Aspergillus puulaauensis</name>
    <dbReference type="NCBI Taxonomy" id="1220207"/>
    <lineage>
        <taxon>Eukaryota</taxon>
        <taxon>Fungi</taxon>
        <taxon>Dikarya</taxon>
        <taxon>Ascomycota</taxon>
        <taxon>Pezizomycotina</taxon>
        <taxon>Eurotiomycetes</taxon>
        <taxon>Eurotiomycetidae</taxon>
        <taxon>Eurotiales</taxon>
        <taxon>Aspergillaceae</taxon>
        <taxon>Aspergillus</taxon>
    </lineage>
</organism>
<evidence type="ECO:0008006" key="3">
    <source>
        <dbReference type="Google" id="ProtNLM"/>
    </source>
</evidence>
<evidence type="ECO:0000313" key="2">
    <source>
        <dbReference type="Proteomes" id="UP000654913"/>
    </source>
</evidence>
<gene>
    <name evidence="1" type="ORF">APUU_10188S</name>
</gene>
<keyword evidence="2" id="KW-1185">Reference proteome</keyword>
<sequence length="550" mass="62874">MRDPIDLPPELFTEIITLALQRPPPADTNTQNHDIAREYDFNSGTNIPHLSQLTLINRQWHDLLLPTLYARYTHNGARHSYTSLWRFVRTVISNPRIAVLVRALSIGNWGFYPDVIAHDNGVIGDNVDFTEGEVEMMRRAFTRGDVLEAKVLDPESLAERDCRPLVALLLVCLSKVETVYLHLPEECSVLRCVFEELLRRQDEGGELPCLRHLVHLHLLAEVPVYGPEKDVSLEWPEPALRLDNVWPCIYFSGLRTLALYNLETEGIASLLAKNQGRICQVESLSIVVKSTPTRSSADVLALVNLPQSLTSFSIYWDHNIRNHITRQRDPAPVILVTELWDALQKHRESLEELAVLYKVHQNDEPLPGHFGSLQAFPRLKRLDTQLNILLDGMTPDRFAPFRLKDTIPENLDTLVLHPGWVDEIDLDFPDTEFQALVSERRRPLKCLVIDDYLAVPYYTKAKITDEGGVHVGIEPNGPEPYPGLWELCKQAGTQLHVAVGCIDTCFEGPCEFHQGGACQWLWRKTWNIRVDGIQRNRDSVERLRKKKWTR</sequence>
<evidence type="ECO:0000313" key="1">
    <source>
        <dbReference type="EMBL" id="BCS17360.1"/>
    </source>
</evidence>
<dbReference type="EMBL" id="AP024443">
    <property type="protein sequence ID" value="BCS17360.1"/>
    <property type="molecule type" value="Genomic_DNA"/>
</dbReference>
<name>A0A7R7X9W2_9EURO</name>
<protein>
    <recommendedName>
        <fullName evidence="3">F-box domain-containing protein</fullName>
    </recommendedName>
</protein>
<dbReference type="OrthoDB" id="5402033at2759"/>
<dbReference type="GeneID" id="64967365"/>
<reference evidence="1" key="1">
    <citation type="submission" date="2021-01" db="EMBL/GenBank/DDBJ databases">
        <authorList>
            <consortium name="Aspergillus puulaauensis MK2 genome sequencing consortium"/>
            <person name="Kazuki M."/>
            <person name="Futagami T."/>
        </authorList>
    </citation>
    <scope>NUCLEOTIDE SEQUENCE</scope>
    <source>
        <strain evidence="1">MK2</strain>
    </source>
</reference>